<gene>
    <name evidence="7" type="ordered locus">Spiaf_2298</name>
</gene>
<dbReference type="RefSeq" id="WP_014456313.1">
    <property type="nucleotide sequence ID" value="NC_017098.1"/>
</dbReference>
<feature type="transmembrane region" description="Helical" evidence="5">
    <location>
        <begin position="395"/>
        <end position="414"/>
    </location>
</feature>
<evidence type="ECO:0000259" key="6">
    <source>
        <dbReference type="Pfam" id="PF00324"/>
    </source>
</evidence>
<feature type="transmembrane region" description="Helical" evidence="5">
    <location>
        <begin position="420"/>
        <end position="439"/>
    </location>
</feature>
<dbReference type="KEGG" id="sfc:Spiaf_2298"/>
<evidence type="ECO:0000256" key="2">
    <source>
        <dbReference type="ARBA" id="ARBA00022692"/>
    </source>
</evidence>
<dbReference type="GO" id="GO:0016020">
    <property type="term" value="C:membrane"/>
    <property type="evidence" value="ECO:0007669"/>
    <property type="project" value="UniProtKB-SubCell"/>
</dbReference>
<protein>
    <submittedName>
        <fullName evidence="7">Amino acid transporter</fullName>
    </submittedName>
</protein>
<dbReference type="PANTHER" id="PTHR42770">
    <property type="entry name" value="AMINO ACID TRANSPORTER-RELATED"/>
    <property type="match status" value="1"/>
</dbReference>
<dbReference type="OrthoDB" id="9762947at2"/>
<name>H9ULD8_SPIAZ</name>
<evidence type="ECO:0000256" key="5">
    <source>
        <dbReference type="SAM" id="Phobius"/>
    </source>
</evidence>
<dbReference type="EMBL" id="CP003282">
    <property type="protein sequence ID" value="AFG38331.1"/>
    <property type="molecule type" value="Genomic_DNA"/>
</dbReference>
<evidence type="ECO:0000256" key="4">
    <source>
        <dbReference type="ARBA" id="ARBA00023136"/>
    </source>
</evidence>
<feature type="domain" description="Amino acid permease/ SLC12A" evidence="6">
    <location>
        <begin position="15"/>
        <end position="487"/>
    </location>
</feature>
<feature type="transmembrane region" description="Helical" evidence="5">
    <location>
        <begin position="348"/>
        <end position="374"/>
    </location>
</feature>
<evidence type="ECO:0000313" key="7">
    <source>
        <dbReference type="EMBL" id="AFG38331.1"/>
    </source>
</evidence>
<feature type="transmembrane region" description="Helical" evidence="5">
    <location>
        <begin position="42"/>
        <end position="67"/>
    </location>
</feature>
<dbReference type="Gene3D" id="1.20.1740.10">
    <property type="entry name" value="Amino acid/polyamine transporter I"/>
    <property type="match status" value="1"/>
</dbReference>
<feature type="transmembrane region" description="Helical" evidence="5">
    <location>
        <begin position="12"/>
        <end position="36"/>
    </location>
</feature>
<evidence type="ECO:0000256" key="1">
    <source>
        <dbReference type="ARBA" id="ARBA00004141"/>
    </source>
</evidence>
<dbReference type="PIRSF" id="PIRSF006060">
    <property type="entry name" value="AA_transporter"/>
    <property type="match status" value="1"/>
</dbReference>
<feature type="transmembrane region" description="Helical" evidence="5">
    <location>
        <begin position="88"/>
        <end position="114"/>
    </location>
</feature>
<organism evidence="7 8">
    <name type="scientific">Spirochaeta africana (strain ATCC 700263 / DSM 8902 / Z-7692)</name>
    <dbReference type="NCBI Taxonomy" id="889378"/>
    <lineage>
        <taxon>Bacteria</taxon>
        <taxon>Pseudomonadati</taxon>
        <taxon>Spirochaetota</taxon>
        <taxon>Spirochaetia</taxon>
        <taxon>Spirochaetales</taxon>
        <taxon>Spirochaetaceae</taxon>
        <taxon>Spirochaeta</taxon>
    </lineage>
</organism>
<feature type="transmembrane region" description="Helical" evidence="5">
    <location>
        <begin position="153"/>
        <end position="176"/>
    </location>
</feature>
<keyword evidence="2 5" id="KW-0812">Transmembrane</keyword>
<feature type="transmembrane region" description="Helical" evidence="5">
    <location>
        <begin position="451"/>
        <end position="466"/>
    </location>
</feature>
<dbReference type="PATRIC" id="fig|889378.3.peg.2270"/>
<dbReference type="HOGENOM" id="CLU_007946_15_12_12"/>
<feature type="transmembrane region" description="Helical" evidence="5">
    <location>
        <begin position="235"/>
        <end position="258"/>
    </location>
</feature>
<accession>H9ULD8</accession>
<feature type="transmembrane region" description="Helical" evidence="5">
    <location>
        <begin position="278"/>
        <end position="300"/>
    </location>
</feature>
<keyword evidence="4 5" id="KW-0472">Membrane</keyword>
<dbReference type="eggNOG" id="COG0531">
    <property type="taxonomic scope" value="Bacteria"/>
</dbReference>
<dbReference type="PANTHER" id="PTHR42770:SF7">
    <property type="entry name" value="MEMBRANE PROTEIN"/>
    <property type="match status" value="1"/>
</dbReference>
<reference evidence="8" key="1">
    <citation type="journal article" date="2013" name="Stand. Genomic Sci.">
        <title>Complete genome sequence of the halophilic bacterium Spirochaeta africana type strain (Z-7692(T)) from the alkaline Lake Magadi in the East African Rift.</title>
        <authorList>
            <person name="Liolos K."/>
            <person name="Abt B."/>
            <person name="Scheuner C."/>
            <person name="Teshima H."/>
            <person name="Held B."/>
            <person name="Lapidus A."/>
            <person name="Nolan M."/>
            <person name="Lucas S."/>
            <person name="Deshpande S."/>
            <person name="Cheng J.F."/>
            <person name="Tapia R."/>
            <person name="Goodwin L.A."/>
            <person name="Pitluck S."/>
            <person name="Pagani I."/>
            <person name="Ivanova N."/>
            <person name="Mavromatis K."/>
            <person name="Mikhailova N."/>
            <person name="Huntemann M."/>
            <person name="Pati A."/>
            <person name="Chen A."/>
            <person name="Palaniappan K."/>
            <person name="Land M."/>
            <person name="Rohde M."/>
            <person name="Tindall B.J."/>
            <person name="Detter J.C."/>
            <person name="Goker M."/>
            <person name="Bristow J."/>
            <person name="Eisen J.A."/>
            <person name="Markowitz V."/>
            <person name="Hugenholtz P."/>
            <person name="Woyke T."/>
            <person name="Klenk H.P."/>
            <person name="Kyrpides N.C."/>
        </authorList>
    </citation>
    <scope>NUCLEOTIDE SEQUENCE</scope>
    <source>
        <strain evidence="8">ATCC 700263 / DSM 8902 / Z-7692</strain>
    </source>
</reference>
<feature type="transmembrane region" description="Helical" evidence="5">
    <location>
        <begin position="126"/>
        <end position="146"/>
    </location>
</feature>
<evidence type="ECO:0000313" key="8">
    <source>
        <dbReference type="Proteomes" id="UP000007383"/>
    </source>
</evidence>
<dbReference type="GO" id="GO:0055085">
    <property type="term" value="P:transmembrane transport"/>
    <property type="evidence" value="ECO:0007669"/>
    <property type="project" value="InterPro"/>
</dbReference>
<dbReference type="InterPro" id="IPR004841">
    <property type="entry name" value="AA-permease/SLC12A_dom"/>
</dbReference>
<dbReference type="Proteomes" id="UP000007383">
    <property type="component" value="Chromosome"/>
</dbReference>
<sequence>MQHQKLSRELGLGGSIIIGLGSVLGTGVFVSIAIAAGVAGSALLTAVVAAGLIAVCNGFSSAGLAAVHPVSGGSYEYGHRFLLPAAGFTAGWMFLLAKSASAATAALGFAGYAWSALTGSPPVQSVAVALGIMIVLLFTGIVAAGVRRTNRLNAVIVTITVGTLLFFIAVGVATWLQAETAVIGTAEATGSVAGAAEAAGRDASLSAAPASLSAAPANQNAAPASYAARPALLSLLPAGGIPALLHAIALMFVAFTGYGRIATLGEEVRNPRRTIPRAVLATLLLTMLLYTGVALAGFVLPGAAGTTAAGVAAGPAEAPVAAEAAAAAALTAPLALRAGALAGSPGRIILSVGAITAMAGVLLNLILGLSRVVLAMGRRGDLPAPLAILDPSGRTPVRAVWATGILILLLTLAGDVRTTWSFSAFSVLVYYAITNAAALRIPRDTALYPRWISWCGLIGCLLPAFFVEPAVWLTGLALLLLGLGWFAVRRRSQV</sequence>
<dbReference type="Pfam" id="PF00324">
    <property type="entry name" value="AA_permease"/>
    <property type="match status" value="1"/>
</dbReference>
<comment type="subcellular location">
    <subcellularLocation>
        <location evidence="1">Membrane</location>
        <topology evidence="1">Multi-pass membrane protein</topology>
    </subcellularLocation>
</comment>
<keyword evidence="3 5" id="KW-1133">Transmembrane helix</keyword>
<dbReference type="STRING" id="889378.Spiaf_2298"/>
<dbReference type="AlphaFoldDB" id="H9ULD8"/>
<dbReference type="InterPro" id="IPR050367">
    <property type="entry name" value="APC_superfamily"/>
</dbReference>
<evidence type="ECO:0000256" key="3">
    <source>
        <dbReference type="ARBA" id="ARBA00022989"/>
    </source>
</evidence>
<feature type="transmembrane region" description="Helical" evidence="5">
    <location>
        <begin position="472"/>
        <end position="488"/>
    </location>
</feature>
<keyword evidence="8" id="KW-1185">Reference proteome</keyword>
<proteinExistence type="predicted"/>